<evidence type="ECO:0000256" key="5">
    <source>
        <dbReference type="ARBA" id="ARBA00022840"/>
    </source>
</evidence>
<feature type="domain" description="AGC-kinase C-terminal" evidence="6">
    <location>
        <begin position="17"/>
        <end position="91"/>
    </location>
</feature>
<dbReference type="Gene3D" id="3.30.200.20">
    <property type="entry name" value="Phosphorylase Kinase, domain 1"/>
    <property type="match status" value="1"/>
</dbReference>
<evidence type="ECO:0000256" key="2">
    <source>
        <dbReference type="ARBA" id="ARBA00022679"/>
    </source>
</evidence>
<evidence type="ECO:0000259" key="6">
    <source>
        <dbReference type="PROSITE" id="PS51285"/>
    </source>
</evidence>
<comment type="caution">
    <text evidence="7">The sequence shown here is derived from an EMBL/GenBank/DDBJ whole genome shotgun (WGS) entry which is preliminary data.</text>
</comment>
<dbReference type="GO" id="GO:0004674">
    <property type="term" value="F:protein serine/threonine kinase activity"/>
    <property type="evidence" value="ECO:0007669"/>
    <property type="project" value="UniProtKB-KW"/>
</dbReference>
<dbReference type="AlphaFoldDB" id="A0A7J7K622"/>
<dbReference type="Pfam" id="PF00433">
    <property type="entry name" value="Pkinase_C"/>
    <property type="match status" value="1"/>
</dbReference>
<gene>
    <name evidence="7" type="ORF">EB796_008040</name>
</gene>
<organism evidence="7 8">
    <name type="scientific">Bugula neritina</name>
    <name type="common">Brown bryozoan</name>
    <name type="synonym">Sertularia neritina</name>
    <dbReference type="NCBI Taxonomy" id="10212"/>
    <lineage>
        <taxon>Eukaryota</taxon>
        <taxon>Metazoa</taxon>
        <taxon>Spiralia</taxon>
        <taxon>Lophotrochozoa</taxon>
        <taxon>Bryozoa</taxon>
        <taxon>Gymnolaemata</taxon>
        <taxon>Cheilostomatida</taxon>
        <taxon>Flustrina</taxon>
        <taxon>Buguloidea</taxon>
        <taxon>Bugulidae</taxon>
        <taxon>Bugula</taxon>
    </lineage>
</organism>
<dbReference type="EMBL" id="VXIV02001271">
    <property type="protein sequence ID" value="KAF6033645.1"/>
    <property type="molecule type" value="Genomic_DNA"/>
</dbReference>
<evidence type="ECO:0000313" key="7">
    <source>
        <dbReference type="EMBL" id="KAF6033645.1"/>
    </source>
</evidence>
<protein>
    <submittedName>
        <fullName evidence="7">PRKCH</fullName>
    </submittedName>
</protein>
<dbReference type="GO" id="GO:0005524">
    <property type="term" value="F:ATP binding"/>
    <property type="evidence" value="ECO:0007669"/>
    <property type="project" value="UniProtKB-KW"/>
</dbReference>
<evidence type="ECO:0000256" key="4">
    <source>
        <dbReference type="ARBA" id="ARBA00022777"/>
    </source>
</evidence>
<name>A0A7J7K622_BUGNE</name>
<proteinExistence type="predicted"/>
<keyword evidence="3" id="KW-0547">Nucleotide-binding</keyword>
<sequence>MMCCTRVAEQGRCVYIEGVHDEESQQETWVYLQAPFKPKIKTKYDANNFDKDFTSEQPTLTPTDKQALMDVNQEEFRGFSYVNPDFGKWTVALEPAKDGGSNAKNS</sequence>
<keyword evidence="8" id="KW-1185">Reference proteome</keyword>
<keyword evidence="2" id="KW-0808">Transferase</keyword>
<dbReference type="SMART" id="SM00133">
    <property type="entry name" value="S_TK_X"/>
    <property type="match status" value="1"/>
</dbReference>
<evidence type="ECO:0000256" key="1">
    <source>
        <dbReference type="ARBA" id="ARBA00022527"/>
    </source>
</evidence>
<dbReference type="InterPro" id="IPR017892">
    <property type="entry name" value="Pkinase_C"/>
</dbReference>
<keyword evidence="1" id="KW-0723">Serine/threonine-protein kinase</keyword>
<reference evidence="7" key="1">
    <citation type="submission" date="2020-06" db="EMBL/GenBank/DDBJ databases">
        <title>Draft genome of Bugula neritina, a colonial animal packing powerful symbionts and potential medicines.</title>
        <authorList>
            <person name="Rayko M."/>
        </authorList>
    </citation>
    <scope>NUCLEOTIDE SEQUENCE [LARGE SCALE GENOMIC DNA]</scope>
    <source>
        <strain evidence="7">Kwan_BN1</strain>
    </source>
</reference>
<dbReference type="OrthoDB" id="63267at2759"/>
<dbReference type="PROSITE" id="PS51285">
    <property type="entry name" value="AGC_KINASE_CTER"/>
    <property type="match status" value="1"/>
</dbReference>
<keyword evidence="4" id="KW-0418">Kinase</keyword>
<evidence type="ECO:0000256" key="3">
    <source>
        <dbReference type="ARBA" id="ARBA00022741"/>
    </source>
</evidence>
<evidence type="ECO:0000313" key="8">
    <source>
        <dbReference type="Proteomes" id="UP000593567"/>
    </source>
</evidence>
<accession>A0A7J7K622</accession>
<dbReference type="InterPro" id="IPR000961">
    <property type="entry name" value="AGC-kinase_C"/>
</dbReference>
<keyword evidence="5" id="KW-0067">ATP-binding</keyword>
<dbReference type="Proteomes" id="UP000593567">
    <property type="component" value="Unassembled WGS sequence"/>
</dbReference>